<accession>A0AA36IDF4</accession>
<dbReference type="GO" id="GO:0010498">
    <property type="term" value="P:proteasomal protein catabolic process"/>
    <property type="evidence" value="ECO:0007669"/>
    <property type="project" value="InterPro"/>
</dbReference>
<comment type="similarity">
    <text evidence="4">Belongs to the peptidase T1B family.</text>
</comment>
<dbReference type="GO" id="GO:0005839">
    <property type="term" value="C:proteasome core complex"/>
    <property type="evidence" value="ECO:0007669"/>
    <property type="project" value="InterPro"/>
</dbReference>
<dbReference type="Proteomes" id="UP001178507">
    <property type="component" value="Unassembled WGS sequence"/>
</dbReference>
<dbReference type="Gene3D" id="3.60.20.10">
    <property type="entry name" value="Glutamine Phosphoribosylpyrophosphate, subunit 1, domain 1"/>
    <property type="match status" value="1"/>
</dbReference>
<dbReference type="SUPFAM" id="SSF56235">
    <property type="entry name" value="N-terminal nucleophile aminohydrolases (Ntn hydrolases)"/>
    <property type="match status" value="1"/>
</dbReference>
<dbReference type="InterPro" id="IPR029055">
    <property type="entry name" value="Ntn_hydrolases_N"/>
</dbReference>
<comment type="subcellular location">
    <subcellularLocation>
        <location evidence="4">Cytoplasm</location>
    </subcellularLocation>
    <subcellularLocation>
        <location evidence="4">Nucleus</location>
    </subcellularLocation>
</comment>
<dbReference type="Pfam" id="PF00227">
    <property type="entry name" value="Proteasome"/>
    <property type="match status" value="1"/>
</dbReference>
<comment type="subunit">
    <text evidence="4">Component of the proteasome complex.</text>
</comment>
<dbReference type="GO" id="GO:0005634">
    <property type="term" value="C:nucleus"/>
    <property type="evidence" value="ECO:0007669"/>
    <property type="project" value="UniProtKB-SubCell"/>
</dbReference>
<dbReference type="GO" id="GO:0005737">
    <property type="term" value="C:cytoplasm"/>
    <property type="evidence" value="ECO:0007669"/>
    <property type="project" value="UniProtKB-SubCell"/>
</dbReference>
<keyword evidence="2 4" id="KW-0647">Proteasome</keyword>
<dbReference type="InterPro" id="IPR016050">
    <property type="entry name" value="Proteasome_bsu_CS"/>
</dbReference>
<evidence type="ECO:0000256" key="2">
    <source>
        <dbReference type="ARBA" id="ARBA00022942"/>
    </source>
</evidence>
<dbReference type="AlphaFoldDB" id="A0AA36IDF4"/>
<dbReference type="PANTHER" id="PTHR32194:SF2">
    <property type="entry name" value="PROTEASOME SUBUNIT BETA TYPE-1"/>
    <property type="match status" value="1"/>
</dbReference>
<dbReference type="InterPro" id="IPR035206">
    <property type="entry name" value="Proteasome_beta2"/>
</dbReference>
<dbReference type="InterPro" id="IPR023333">
    <property type="entry name" value="Proteasome_suB-type"/>
</dbReference>
<name>A0AA36IDF4_9DINO</name>
<evidence type="ECO:0000313" key="6">
    <source>
        <dbReference type="Proteomes" id="UP001178507"/>
    </source>
</evidence>
<evidence type="ECO:0000313" key="5">
    <source>
        <dbReference type="EMBL" id="CAJ1385692.1"/>
    </source>
</evidence>
<keyword evidence="1 4" id="KW-0963">Cytoplasm</keyword>
<organism evidence="5 6">
    <name type="scientific">Effrenium voratum</name>
    <dbReference type="NCBI Taxonomy" id="2562239"/>
    <lineage>
        <taxon>Eukaryota</taxon>
        <taxon>Sar</taxon>
        <taxon>Alveolata</taxon>
        <taxon>Dinophyceae</taxon>
        <taxon>Suessiales</taxon>
        <taxon>Symbiodiniaceae</taxon>
        <taxon>Effrenium</taxon>
    </lineage>
</organism>
<dbReference type="InterPro" id="IPR001353">
    <property type="entry name" value="Proteasome_sua/b"/>
</dbReference>
<dbReference type="CDD" id="cd03758">
    <property type="entry name" value="proteasome_beta_type_2"/>
    <property type="match status" value="1"/>
</dbReference>
<dbReference type="EMBL" id="CAUJNA010001269">
    <property type="protein sequence ID" value="CAJ1385692.1"/>
    <property type="molecule type" value="Genomic_DNA"/>
</dbReference>
<dbReference type="PANTHER" id="PTHR32194">
    <property type="entry name" value="METALLOPROTEASE TLDD"/>
    <property type="match status" value="1"/>
</dbReference>
<evidence type="ECO:0000256" key="3">
    <source>
        <dbReference type="ARBA" id="ARBA00023242"/>
    </source>
</evidence>
<protein>
    <recommendedName>
        <fullName evidence="4">Proteasome subunit beta</fullName>
    </recommendedName>
</protein>
<evidence type="ECO:0000256" key="4">
    <source>
        <dbReference type="RuleBase" id="RU004203"/>
    </source>
</evidence>
<proteinExistence type="inferred from homology"/>
<dbReference type="PROSITE" id="PS51476">
    <property type="entry name" value="PROTEASOME_BETA_2"/>
    <property type="match status" value="1"/>
</dbReference>
<keyword evidence="6" id="KW-1185">Reference proteome</keyword>
<dbReference type="PROSITE" id="PS00854">
    <property type="entry name" value="PROTEASOME_BETA_1"/>
    <property type="match status" value="1"/>
</dbReference>
<evidence type="ECO:0000256" key="1">
    <source>
        <dbReference type="ARBA" id="ARBA00022490"/>
    </source>
</evidence>
<reference evidence="5" key="1">
    <citation type="submission" date="2023-08" db="EMBL/GenBank/DDBJ databases">
        <authorList>
            <person name="Chen Y."/>
            <person name="Shah S."/>
            <person name="Dougan E. K."/>
            <person name="Thang M."/>
            <person name="Chan C."/>
        </authorList>
    </citation>
    <scope>NUCLEOTIDE SEQUENCE</scope>
</reference>
<comment type="function">
    <text evidence="4">Component of the proteasome, a multicatalytic proteinase complex which is characterized by its ability to cleave peptides with Arg, Phe, Tyr, Leu, and Glu adjacent to the leaving group at neutral or slightly basic pH. The proteasome has an ATP-dependent proteolytic activity.</text>
</comment>
<sequence>MGTEAMLGLTGKDFVILAADGQAAYSIIRLKNDADKIWKVGKMLFACSGPPADAGNFMEFIEKNVILNELRTGIPMSTKAAASFTRNELAHALRKGPFQTDLLVAGVDNDGPSLYFMDYLASSEKVNKAAHGYGAMFTLGLMDRYWKPNMEEAEAIDIIKKCIKELETRFIVELPNFKCKIVNKDGVKEVKL</sequence>
<comment type="caution">
    <text evidence="5">The sequence shown here is derived from an EMBL/GenBank/DDBJ whole genome shotgun (WGS) entry which is preliminary data.</text>
</comment>
<keyword evidence="3 4" id="KW-0539">Nucleus</keyword>
<gene>
    <name evidence="5" type="ORF">EVOR1521_LOCUS12242</name>
</gene>